<feature type="domain" description="Hexokinase N-terminal" evidence="11">
    <location>
        <begin position="46"/>
        <end position="241"/>
    </location>
</feature>
<organism evidence="13 14">
    <name type="scientific">Gossypium anomalum</name>
    <dbReference type="NCBI Taxonomy" id="47600"/>
    <lineage>
        <taxon>Eukaryota</taxon>
        <taxon>Viridiplantae</taxon>
        <taxon>Streptophyta</taxon>
        <taxon>Embryophyta</taxon>
        <taxon>Tracheophyta</taxon>
        <taxon>Spermatophyta</taxon>
        <taxon>Magnoliopsida</taxon>
        <taxon>eudicotyledons</taxon>
        <taxon>Gunneridae</taxon>
        <taxon>Pentapetalae</taxon>
        <taxon>rosids</taxon>
        <taxon>malvids</taxon>
        <taxon>Malvales</taxon>
        <taxon>Malvaceae</taxon>
        <taxon>Malvoideae</taxon>
        <taxon>Gossypium</taxon>
    </lineage>
</organism>
<dbReference type="PROSITE" id="PS51748">
    <property type="entry name" value="HEXOKINASE_2"/>
    <property type="match status" value="1"/>
</dbReference>
<dbReference type="Pfam" id="PF03727">
    <property type="entry name" value="Hexokinase_2"/>
    <property type="match status" value="1"/>
</dbReference>
<evidence type="ECO:0000256" key="7">
    <source>
        <dbReference type="ARBA" id="ARBA00022840"/>
    </source>
</evidence>
<dbReference type="InterPro" id="IPR043129">
    <property type="entry name" value="ATPase_NBD"/>
</dbReference>
<dbReference type="InterPro" id="IPR022673">
    <property type="entry name" value="Hexokinase_C"/>
</dbReference>
<evidence type="ECO:0000256" key="8">
    <source>
        <dbReference type="ARBA" id="ARBA00023152"/>
    </source>
</evidence>
<dbReference type="GO" id="GO:0006096">
    <property type="term" value="P:glycolytic process"/>
    <property type="evidence" value="ECO:0007669"/>
    <property type="project" value="UniProtKB-UniPathway"/>
</dbReference>
<keyword evidence="5 9" id="KW-0547">Nucleotide-binding</keyword>
<comment type="pathway">
    <text evidence="2">Carbohydrate metabolism; hexose metabolism.</text>
</comment>
<sequence length="495" mass="52962">MSVTAIATATPSASGSFRTRRSTNGVSRCKMSIRSSSVSMAAAPMLTKLQQDCATPLPVLRNVAASMSEDIRAGLAVDGGSDLKMILSYVDSLPSGDEKGLFYALDLGGTNFRVLRVELGGKDKRVIAIESDQVSIPQELMSATSEELFDFIASALANFAHKGGNFPGKKGEIGFTFSFPVKQTSIDSGILIKWTKGFAVSGTAGKDVVACLNEAMDRKGIDMRVSALVNDTVATLAGARYWDDDVMVAVILGTGTNACYVERMDCIPKLQGEFSPSGRTIVNLEWGAFSKGLPLTVFDRDMDAASINPGEQIFEKTISGMYLGEIARRALLHMAEEGSLFGKSVPEKLSMPFVLGTPDLSTMQQDGTKDLHTVGSVLYNVAGVESNLSSRKIVLEVCDTIVKRAARLAGAGIVGILQKIEEDTKDAIFGKRTVVAMDGGLYERYPQYRRYLKEAVAELLGPETSQNIVIEHSKDGSGIGAALLAATNSKYGRNL</sequence>
<dbReference type="PRINTS" id="PR00475">
    <property type="entry name" value="HEXOKINASE"/>
</dbReference>
<dbReference type="GO" id="GO:0005524">
    <property type="term" value="F:ATP binding"/>
    <property type="evidence" value="ECO:0007669"/>
    <property type="project" value="UniProtKB-UniRule"/>
</dbReference>
<keyword evidence="14" id="KW-1185">Reference proteome</keyword>
<dbReference type="Gene3D" id="3.40.367.20">
    <property type="match status" value="1"/>
</dbReference>
<dbReference type="InterPro" id="IPR019807">
    <property type="entry name" value="Hexokinase_BS"/>
</dbReference>
<dbReference type="GO" id="GO:0005739">
    <property type="term" value="C:mitochondrion"/>
    <property type="evidence" value="ECO:0007669"/>
    <property type="project" value="TreeGrafter"/>
</dbReference>
<dbReference type="CDD" id="cd24020">
    <property type="entry name" value="ASKHA_NBD_HK_plant"/>
    <property type="match status" value="1"/>
</dbReference>
<dbReference type="InterPro" id="IPR001312">
    <property type="entry name" value="Hexokinase"/>
</dbReference>
<evidence type="ECO:0000256" key="6">
    <source>
        <dbReference type="ARBA" id="ARBA00022777"/>
    </source>
</evidence>
<gene>
    <name evidence="13" type="ORF">CXB51_015660</name>
</gene>
<dbReference type="EMBL" id="JAHUZN010000006">
    <property type="protein sequence ID" value="KAG8492132.1"/>
    <property type="molecule type" value="Genomic_DNA"/>
</dbReference>
<evidence type="ECO:0000256" key="9">
    <source>
        <dbReference type="RuleBase" id="RU362007"/>
    </source>
</evidence>
<dbReference type="PROSITE" id="PS00378">
    <property type="entry name" value="HEXOKINASE_1"/>
    <property type="match status" value="1"/>
</dbReference>
<dbReference type="UniPathway" id="UPA00109">
    <property type="reaction ID" value="UER00180"/>
</dbReference>
<dbReference type="GO" id="GO:0006006">
    <property type="term" value="P:glucose metabolic process"/>
    <property type="evidence" value="ECO:0007669"/>
    <property type="project" value="TreeGrafter"/>
</dbReference>
<dbReference type="GO" id="GO:0004340">
    <property type="term" value="F:glucokinase activity"/>
    <property type="evidence" value="ECO:0007669"/>
    <property type="project" value="TreeGrafter"/>
</dbReference>
<evidence type="ECO:0000256" key="2">
    <source>
        <dbReference type="ARBA" id="ARBA00005028"/>
    </source>
</evidence>
<evidence type="ECO:0000313" key="14">
    <source>
        <dbReference type="Proteomes" id="UP000701853"/>
    </source>
</evidence>
<keyword evidence="6 9" id="KW-0418">Kinase</keyword>
<evidence type="ECO:0000259" key="11">
    <source>
        <dbReference type="Pfam" id="PF00349"/>
    </source>
</evidence>
<name>A0A8J5Z6X8_9ROSI</name>
<dbReference type="OrthoDB" id="419537at2759"/>
<keyword evidence="8 9" id="KW-0324">Glycolysis</keyword>
<evidence type="ECO:0000259" key="12">
    <source>
        <dbReference type="Pfam" id="PF03727"/>
    </source>
</evidence>
<dbReference type="Proteomes" id="UP000701853">
    <property type="component" value="Chromosome 6"/>
</dbReference>
<dbReference type="GO" id="GO:0005536">
    <property type="term" value="F:D-glucose binding"/>
    <property type="evidence" value="ECO:0007669"/>
    <property type="project" value="InterPro"/>
</dbReference>
<proteinExistence type="inferred from homology"/>
<evidence type="ECO:0000256" key="5">
    <source>
        <dbReference type="ARBA" id="ARBA00022741"/>
    </source>
</evidence>
<dbReference type="Pfam" id="PF00349">
    <property type="entry name" value="Hexokinase_1"/>
    <property type="match status" value="1"/>
</dbReference>
<dbReference type="GO" id="GO:0005829">
    <property type="term" value="C:cytosol"/>
    <property type="evidence" value="ECO:0007669"/>
    <property type="project" value="TreeGrafter"/>
</dbReference>
<dbReference type="SUPFAM" id="SSF53067">
    <property type="entry name" value="Actin-like ATPase domain"/>
    <property type="match status" value="2"/>
</dbReference>
<comment type="pathway">
    <text evidence="1">Carbohydrate degradation; glycolysis; D-glyceraldehyde 3-phosphate and glycerone phosphate from D-glucose: step 1/4.</text>
</comment>
<feature type="region of interest" description="Disordered" evidence="10">
    <location>
        <begin position="1"/>
        <end position="21"/>
    </location>
</feature>
<dbReference type="UniPathway" id="UPA00242"/>
<comment type="caution">
    <text evidence="13">The sequence shown here is derived from an EMBL/GenBank/DDBJ whole genome shotgun (WGS) entry which is preliminary data.</text>
</comment>
<keyword evidence="4 9" id="KW-0808">Transferase</keyword>
<feature type="domain" description="Hexokinase C-terminal" evidence="12">
    <location>
        <begin position="248"/>
        <end position="486"/>
    </location>
</feature>
<dbReference type="PANTHER" id="PTHR19443:SF63">
    <property type="entry name" value="HEXOKINASE-LIKE 1 PROTEIN-RELATED"/>
    <property type="match status" value="1"/>
</dbReference>
<evidence type="ECO:0000256" key="3">
    <source>
        <dbReference type="ARBA" id="ARBA00009225"/>
    </source>
</evidence>
<evidence type="ECO:0000256" key="4">
    <source>
        <dbReference type="ARBA" id="ARBA00022679"/>
    </source>
</evidence>
<dbReference type="InterPro" id="IPR022672">
    <property type="entry name" value="Hexokinase_N"/>
</dbReference>
<dbReference type="FunFam" id="3.30.420.40:FF:000034">
    <property type="entry name" value="Phosphotransferase"/>
    <property type="match status" value="1"/>
</dbReference>
<evidence type="ECO:0000313" key="13">
    <source>
        <dbReference type="EMBL" id="KAG8492132.1"/>
    </source>
</evidence>
<dbReference type="Gene3D" id="3.30.420.40">
    <property type="match status" value="1"/>
</dbReference>
<comment type="similarity">
    <text evidence="3 9">Belongs to the hexokinase family.</text>
</comment>
<protein>
    <recommendedName>
        <fullName evidence="9">Phosphotransferase</fullName>
        <ecNumber evidence="9">2.7.1.-</ecNumber>
    </recommendedName>
</protein>
<keyword evidence="7 9" id="KW-0067">ATP-binding</keyword>
<dbReference type="PANTHER" id="PTHR19443">
    <property type="entry name" value="HEXOKINASE"/>
    <property type="match status" value="1"/>
</dbReference>
<evidence type="ECO:0000256" key="10">
    <source>
        <dbReference type="SAM" id="MobiDB-lite"/>
    </source>
</evidence>
<dbReference type="GO" id="GO:0008865">
    <property type="term" value="F:fructokinase activity"/>
    <property type="evidence" value="ECO:0007669"/>
    <property type="project" value="TreeGrafter"/>
</dbReference>
<reference evidence="13 14" key="1">
    <citation type="journal article" date="2021" name="bioRxiv">
        <title>The Gossypium anomalum genome as a resource for cotton improvement and evolutionary analysis of hybrid incompatibility.</title>
        <authorList>
            <person name="Grover C.E."/>
            <person name="Yuan D."/>
            <person name="Arick M.A."/>
            <person name="Miller E.R."/>
            <person name="Hu G."/>
            <person name="Peterson D.G."/>
            <person name="Wendel J.F."/>
            <person name="Udall J.A."/>
        </authorList>
    </citation>
    <scope>NUCLEOTIDE SEQUENCE [LARGE SCALE GENOMIC DNA]</scope>
    <source>
        <strain evidence="13">JFW-Udall</strain>
        <tissue evidence="13">Leaf</tissue>
    </source>
</reference>
<dbReference type="GO" id="GO:0001678">
    <property type="term" value="P:intracellular glucose homeostasis"/>
    <property type="evidence" value="ECO:0007669"/>
    <property type="project" value="InterPro"/>
</dbReference>
<dbReference type="AlphaFoldDB" id="A0A8J5Z6X8"/>
<dbReference type="EC" id="2.7.1.-" evidence="9"/>
<evidence type="ECO:0000256" key="1">
    <source>
        <dbReference type="ARBA" id="ARBA00004888"/>
    </source>
</evidence>
<accession>A0A8J5Z6X8</accession>